<evidence type="ECO:0000259" key="1">
    <source>
        <dbReference type="Pfam" id="PF20282"/>
    </source>
</evidence>
<comment type="caution">
    <text evidence="2">The sequence shown here is derived from an EMBL/GenBank/DDBJ whole genome shotgun (WGS) entry which is preliminary data.</text>
</comment>
<dbReference type="EMBL" id="JACIHU010000012">
    <property type="protein sequence ID" value="MBB4482412.1"/>
    <property type="molecule type" value="Genomic_DNA"/>
</dbReference>
<dbReference type="EMBL" id="JACIID010000012">
    <property type="protein sequence ID" value="MBB4538241.1"/>
    <property type="molecule type" value="Genomic_DNA"/>
</dbReference>
<organism evidence="2 5">
    <name type="scientific">Rhizobium etli</name>
    <dbReference type="NCBI Taxonomy" id="29449"/>
    <lineage>
        <taxon>Bacteria</taxon>
        <taxon>Pseudomonadati</taxon>
        <taxon>Pseudomonadota</taxon>
        <taxon>Alphaproteobacteria</taxon>
        <taxon>Hyphomicrobiales</taxon>
        <taxon>Rhizobiaceae</taxon>
        <taxon>Rhizobium/Agrobacterium group</taxon>
        <taxon>Rhizobium</taxon>
    </lineage>
</organism>
<name>A0A7W6YBY8_RHIET</name>
<reference evidence="4 5" key="1">
    <citation type="submission" date="2020-08" db="EMBL/GenBank/DDBJ databases">
        <title>Genomic Encyclopedia of Type Strains, Phase IV (KMG-V): Genome sequencing to study the core and pangenomes of soil and plant-associated prokaryotes.</title>
        <authorList>
            <person name="Whitman W."/>
        </authorList>
    </citation>
    <scope>NUCLEOTIDE SEQUENCE [LARGE SCALE GENOMIC DNA]</scope>
    <source>
        <strain evidence="2 5">SEMIA 471</strain>
        <strain evidence="3 4">SEMIA 489</strain>
    </source>
</reference>
<dbReference type="InterPro" id="IPR046914">
    <property type="entry name" value="ABC-3C_CTD6"/>
</dbReference>
<dbReference type="RefSeq" id="WP_183843871.1">
    <property type="nucleotide sequence ID" value="NZ_JACIHU010000012.1"/>
</dbReference>
<proteinExistence type="predicted"/>
<evidence type="ECO:0000313" key="2">
    <source>
        <dbReference type="EMBL" id="MBB4482412.1"/>
    </source>
</evidence>
<dbReference type="Proteomes" id="UP000523431">
    <property type="component" value="Unassembled WGS sequence"/>
</dbReference>
<dbReference type="Pfam" id="PF20282">
    <property type="entry name" value="CTD6"/>
    <property type="match status" value="1"/>
</dbReference>
<feature type="domain" description="ABC-three component systems C-terminal" evidence="1">
    <location>
        <begin position="237"/>
        <end position="365"/>
    </location>
</feature>
<sequence length="367" mass="41087">MAHQSDIAAVLLTSEVAVPKQPPANSAKIQFGKVIPPQQQILIYSPDEWEAFIQEWATGKKPSYSKVVRLAGASDMGIDVAGLTEASGFFGIWDNYQCKHYDASLTPSDVMPEIGKMLWHSFQKEFAPPRTYRFMAPKGCGISLQRLLLKPIALKERLFEKWDDWCAGKITSTQTVKLEGDFQTYCEAYNYSTFTYMNPLEVVDEHRLTPYFVARFGGGLAGRPTIESPPGVPADNESRYLHHLFEAYGDNKKTALAKAEDLSPWPELATHYHRQRESFYHAESLRNFARDTVPPGTYEALQDEVYAGVVDIGEGPHPDGLACLTAVAQAATMLPLTENGLISVVKMQDRRGICHQLANVDRLIWKK</sequence>
<dbReference type="AlphaFoldDB" id="A0A7W6YBY8"/>
<accession>A0A7W6YBY8</accession>
<evidence type="ECO:0000313" key="5">
    <source>
        <dbReference type="Proteomes" id="UP000557344"/>
    </source>
</evidence>
<evidence type="ECO:0000313" key="3">
    <source>
        <dbReference type="EMBL" id="MBB4538241.1"/>
    </source>
</evidence>
<evidence type="ECO:0000313" key="4">
    <source>
        <dbReference type="Proteomes" id="UP000523431"/>
    </source>
</evidence>
<protein>
    <recommendedName>
        <fullName evidence="1">ABC-three component systems C-terminal domain-containing protein</fullName>
    </recommendedName>
</protein>
<dbReference type="Proteomes" id="UP000557344">
    <property type="component" value="Unassembled WGS sequence"/>
</dbReference>
<gene>
    <name evidence="2" type="ORF">GGE46_005025</name>
    <name evidence="3" type="ORF">GGE57_005022</name>
</gene>